<dbReference type="InterPro" id="IPR027882">
    <property type="entry name" value="SOGA1/2-like_CC"/>
</dbReference>
<dbReference type="AlphaFoldDB" id="A0A4Z2G1J0"/>
<dbReference type="Pfam" id="PF14818">
    <property type="entry name" value="SOGA1-2-like_CC"/>
    <property type="match status" value="1"/>
</dbReference>
<evidence type="ECO:0000256" key="1">
    <source>
        <dbReference type="ARBA" id="ARBA00023054"/>
    </source>
</evidence>
<evidence type="ECO:0000259" key="3">
    <source>
        <dbReference type="Pfam" id="PF14818"/>
    </source>
</evidence>
<feature type="region of interest" description="Disordered" evidence="2">
    <location>
        <begin position="57"/>
        <end position="97"/>
    </location>
</feature>
<dbReference type="EMBL" id="SRLO01000743">
    <property type="protein sequence ID" value="TNN47416.1"/>
    <property type="molecule type" value="Genomic_DNA"/>
</dbReference>
<keyword evidence="5" id="KW-1185">Reference proteome</keyword>
<sequence length="198" mass="21711">MAAIDLERGLEHSGRAWGKERPELTDDFDSEMQEWEEQLQDIQQKIEELYNGVQARRGANDVAPDNQKNGGRPECGLGRHGLGKTHPGAASAPQHYSNGRHCSPGGYGYPVTRQNGFGCCHADSEIGDLLQDYLGQETSRRSAAARHVVRERIVPLPVCLVPFPPAHLNTADTWTCDLKPASVGSVWSTGSVFHTPQQ</sequence>
<dbReference type="PANTHER" id="PTHR15705">
    <property type="entry name" value="MCG7194, ISOFORM CRA_A"/>
    <property type="match status" value="1"/>
</dbReference>
<proteinExistence type="predicted"/>
<evidence type="ECO:0000313" key="4">
    <source>
        <dbReference type="EMBL" id="TNN47416.1"/>
    </source>
</evidence>
<evidence type="ECO:0000256" key="2">
    <source>
        <dbReference type="SAM" id="MobiDB-lite"/>
    </source>
</evidence>
<keyword evidence="1" id="KW-0175">Coiled coil</keyword>
<comment type="caution">
    <text evidence="4">The sequence shown here is derived from an EMBL/GenBank/DDBJ whole genome shotgun (WGS) entry which is preliminary data.</text>
</comment>
<name>A0A4Z2G1J0_9TELE</name>
<feature type="compositionally biased region" description="Acidic residues" evidence="2">
    <location>
        <begin position="25"/>
        <end position="37"/>
    </location>
</feature>
<accession>A0A4Z2G1J0</accession>
<feature type="compositionally biased region" description="Basic and acidic residues" evidence="2">
    <location>
        <begin position="1"/>
        <end position="24"/>
    </location>
</feature>
<dbReference type="OrthoDB" id="8853790at2759"/>
<feature type="region of interest" description="Disordered" evidence="2">
    <location>
        <begin position="1"/>
        <end position="37"/>
    </location>
</feature>
<organism evidence="4 5">
    <name type="scientific">Liparis tanakae</name>
    <name type="common">Tanaka's snailfish</name>
    <dbReference type="NCBI Taxonomy" id="230148"/>
    <lineage>
        <taxon>Eukaryota</taxon>
        <taxon>Metazoa</taxon>
        <taxon>Chordata</taxon>
        <taxon>Craniata</taxon>
        <taxon>Vertebrata</taxon>
        <taxon>Euteleostomi</taxon>
        <taxon>Actinopterygii</taxon>
        <taxon>Neopterygii</taxon>
        <taxon>Teleostei</taxon>
        <taxon>Neoteleostei</taxon>
        <taxon>Acanthomorphata</taxon>
        <taxon>Eupercaria</taxon>
        <taxon>Perciformes</taxon>
        <taxon>Cottioidei</taxon>
        <taxon>Cottales</taxon>
        <taxon>Liparidae</taxon>
        <taxon>Liparis</taxon>
    </lineage>
</organism>
<feature type="domain" description="SOGA 1/2-like coiled-coil" evidence="3">
    <location>
        <begin position="4"/>
        <end position="57"/>
    </location>
</feature>
<gene>
    <name evidence="4" type="ORF">EYF80_042359</name>
</gene>
<dbReference type="PANTHER" id="PTHR15705:SF1">
    <property type="entry name" value="RIKEN CDNA 9330159F19 GENE"/>
    <property type="match status" value="1"/>
</dbReference>
<reference evidence="4 5" key="1">
    <citation type="submission" date="2019-03" db="EMBL/GenBank/DDBJ databases">
        <title>First draft genome of Liparis tanakae, snailfish: a comprehensive survey of snailfish specific genes.</title>
        <authorList>
            <person name="Kim W."/>
            <person name="Song I."/>
            <person name="Jeong J.-H."/>
            <person name="Kim D."/>
            <person name="Kim S."/>
            <person name="Ryu S."/>
            <person name="Song J.Y."/>
            <person name="Lee S.K."/>
        </authorList>
    </citation>
    <scope>NUCLEOTIDE SEQUENCE [LARGE SCALE GENOMIC DNA]</scope>
    <source>
        <tissue evidence="4">Muscle</tissue>
    </source>
</reference>
<evidence type="ECO:0000313" key="5">
    <source>
        <dbReference type="Proteomes" id="UP000314294"/>
    </source>
</evidence>
<protein>
    <recommendedName>
        <fullName evidence="3">SOGA 1/2-like coiled-coil domain-containing protein</fullName>
    </recommendedName>
</protein>
<dbReference type="Proteomes" id="UP000314294">
    <property type="component" value="Unassembled WGS sequence"/>
</dbReference>